<protein>
    <submittedName>
        <fullName evidence="1">Minor capsid protein</fullName>
    </submittedName>
</protein>
<proteinExistence type="predicted"/>
<evidence type="ECO:0000313" key="1">
    <source>
        <dbReference type="EMBL" id="DAD71998.1"/>
    </source>
</evidence>
<organism evidence="1">
    <name type="scientific">Microviridae sp. ctydc4</name>
    <dbReference type="NCBI Taxonomy" id="2827623"/>
    <lineage>
        <taxon>Viruses</taxon>
        <taxon>Monodnaviria</taxon>
        <taxon>Sangervirae</taxon>
        <taxon>Phixviricota</taxon>
        <taxon>Malgrandaviricetes</taxon>
        <taxon>Petitvirales</taxon>
        <taxon>Microviridae</taxon>
    </lineage>
</organism>
<accession>A0A8S5LPX9</accession>
<reference evidence="1" key="1">
    <citation type="journal article" date="2021" name="Proc. Natl. Acad. Sci. U.S.A.">
        <title>A Catalog of Tens of Thousands of Viruses from Human Metagenomes Reveals Hidden Associations with Chronic Diseases.</title>
        <authorList>
            <person name="Tisza M.J."/>
            <person name="Buck C.B."/>
        </authorList>
    </citation>
    <scope>NUCLEOTIDE SEQUENCE</scope>
    <source>
        <strain evidence="1">Ctydc4</strain>
    </source>
</reference>
<dbReference type="EMBL" id="BK015891">
    <property type="protein sequence ID" value="DAD71998.1"/>
    <property type="molecule type" value="Genomic_DNA"/>
</dbReference>
<name>A0A8S5LPX9_9VIRU</name>
<sequence>MGWFGALAGLAGSLIANRKQKKQFDENYQLAHDQLYKQHQIEVADLRAAGLNPILSANGGNSTFGASAGGSYENLGTAATSGYMAAQQAKNLQMQNEAIKATVEKTRAEASNVLQDTKLKSAQTSQVQGETSLIPLKADNISAITAQAKQQTEVFKMSVKVADANINKILQDIENSKRITDAQVAELGTRSEANLAQAGAASALAAKSYGELSRLQQLTPYEIDKLAAGTAENLASAANLDASAQRTLEDSLRIKLANEQEQSVQDIKTGYSHRFGTSMGELLRWMPFSALK</sequence>